<evidence type="ECO:0000259" key="2">
    <source>
        <dbReference type="SMART" id="SM00032"/>
    </source>
</evidence>
<keyword evidence="1" id="KW-1015">Disulfide bond</keyword>
<dbReference type="Gene3D" id="2.10.70.10">
    <property type="entry name" value="Complement Module, domain 1"/>
    <property type="match status" value="1"/>
</dbReference>
<proteinExistence type="predicted"/>
<dbReference type="SMART" id="SM00032">
    <property type="entry name" value="CCP"/>
    <property type="match status" value="2"/>
</dbReference>
<dbReference type="AlphaFoldDB" id="A0ABD6E4A8"/>
<dbReference type="Proteomes" id="UP001608902">
    <property type="component" value="Unassembled WGS sequence"/>
</dbReference>
<protein>
    <recommendedName>
        <fullName evidence="2">Sushi domain-containing protein</fullName>
    </recommendedName>
</protein>
<evidence type="ECO:0000313" key="3">
    <source>
        <dbReference type="EMBL" id="MFH4974798.1"/>
    </source>
</evidence>
<gene>
    <name evidence="3" type="ORF">AB6A40_001507</name>
</gene>
<keyword evidence="4" id="KW-1185">Reference proteome</keyword>
<dbReference type="SUPFAM" id="SSF57535">
    <property type="entry name" value="Complement control module/SCR domain"/>
    <property type="match status" value="1"/>
</dbReference>
<name>A0ABD6E4A8_9BILA</name>
<feature type="domain" description="Sushi" evidence="2">
    <location>
        <begin position="1"/>
        <end position="51"/>
    </location>
</feature>
<evidence type="ECO:0000256" key="1">
    <source>
        <dbReference type="ARBA" id="ARBA00023157"/>
    </source>
</evidence>
<comment type="caution">
    <text evidence="3">The sequence shown here is derived from an EMBL/GenBank/DDBJ whole genome shotgun (WGS) entry which is preliminary data.</text>
</comment>
<dbReference type="InterPro" id="IPR035976">
    <property type="entry name" value="Sushi/SCR/CCP_sf"/>
</dbReference>
<dbReference type="Pfam" id="PF00084">
    <property type="entry name" value="Sushi"/>
    <property type="match status" value="1"/>
</dbReference>
<evidence type="ECO:0000313" key="4">
    <source>
        <dbReference type="Proteomes" id="UP001608902"/>
    </source>
</evidence>
<dbReference type="CDD" id="cd00033">
    <property type="entry name" value="CCP"/>
    <property type="match status" value="1"/>
</dbReference>
<organism evidence="3 4">
    <name type="scientific">Gnathostoma spinigerum</name>
    <dbReference type="NCBI Taxonomy" id="75299"/>
    <lineage>
        <taxon>Eukaryota</taxon>
        <taxon>Metazoa</taxon>
        <taxon>Ecdysozoa</taxon>
        <taxon>Nematoda</taxon>
        <taxon>Chromadorea</taxon>
        <taxon>Rhabditida</taxon>
        <taxon>Spirurina</taxon>
        <taxon>Gnathostomatomorpha</taxon>
        <taxon>Gnathostomatoidea</taxon>
        <taxon>Gnathostomatidae</taxon>
        <taxon>Gnathostoma</taxon>
    </lineage>
</organism>
<accession>A0ABD6E4A8</accession>
<feature type="domain" description="Sushi" evidence="2">
    <location>
        <begin position="57"/>
        <end position="116"/>
    </location>
</feature>
<sequence>MINGQVKYNGKIIVEGTTAIVSCEAGYKTRSIASGIARCQRSGKWTVELRCEPVDECPSMTVPGGHVRYEFDGKPAQTIKEGTIAVLTCSSGFAVGAIPQSVCYGSSWHPENIGPCNI</sequence>
<reference evidence="3 4" key="1">
    <citation type="submission" date="2024-08" db="EMBL/GenBank/DDBJ databases">
        <title>Gnathostoma spinigerum genome.</title>
        <authorList>
            <person name="Gonzalez-Bertolin B."/>
            <person name="Monzon S."/>
            <person name="Zaballos A."/>
            <person name="Jimenez P."/>
            <person name="Dekumyoy P."/>
            <person name="Varona S."/>
            <person name="Cuesta I."/>
            <person name="Sumanam S."/>
            <person name="Adisakwattana P."/>
            <person name="Gasser R.B."/>
            <person name="Hernandez-Gonzalez A."/>
            <person name="Young N.D."/>
            <person name="Perteguer M.J."/>
        </authorList>
    </citation>
    <scope>NUCLEOTIDE SEQUENCE [LARGE SCALE GENOMIC DNA]</scope>
    <source>
        <strain evidence="3">AL3</strain>
        <tissue evidence="3">Liver</tissue>
    </source>
</reference>
<dbReference type="InterPro" id="IPR000436">
    <property type="entry name" value="Sushi_SCR_CCP_dom"/>
</dbReference>
<dbReference type="EMBL" id="JBGFUD010000569">
    <property type="protein sequence ID" value="MFH4974798.1"/>
    <property type="molecule type" value="Genomic_DNA"/>
</dbReference>